<proteinExistence type="predicted"/>
<reference evidence="3" key="1">
    <citation type="journal article" date="2005" name="Nature">
        <title>The map-based sequence of the rice genome.</title>
        <authorList>
            <consortium name="International rice genome sequencing project (IRGSP)"/>
            <person name="Matsumoto T."/>
            <person name="Wu J."/>
            <person name="Kanamori H."/>
            <person name="Katayose Y."/>
            <person name="Fujisawa M."/>
            <person name="Namiki N."/>
            <person name="Mizuno H."/>
            <person name="Yamamoto K."/>
            <person name="Antonio B.A."/>
            <person name="Baba T."/>
            <person name="Sakata K."/>
            <person name="Nagamura Y."/>
            <person name="Aoki H."/>
            <person name="Arikawa K."/>
            <person name="Arita K."/>
            <person name="Bito T."/>
            <person name="Chiden Y."/>
            <person name="Fujitsuka N."/>
            <person name="Fukunaka R."/>
            <person name="Hamada M."/>
            <person name="Harada C."/>
            <person name="Hayashi A."/>
            <person name="Hijishita S."/>
            <person name="Honda M."/>
            <person name="Hosokawa S."/>
            <person name="Ichikawa Y."/>
            <person name="Idonuma A."/>
            <person name="Iijima M."/>
            <person name="Ikeda M."/>
            <person name="Ikeno M."/>
            <person name="Ito K."/>
            <person name="Ito S."/>
            <person name="Ito T."/>
            <person name="Ito Y."/>
            <person name="Ito Y."/>
            <person name="Iwabuchi A."/>
            <person name="Kamiya K."/>
            <person name="Karasawa W."/>
            <person name="Kurita K."/>
            <person name="Katagiri S."/>
            <person name="Kikuta A."/>
            <person name="Kobayashi H."/>
            <person name="Kobayashi N."/>
            <person name="Machita K."/>
            <person name="Maehara T."/>
            <person name="Masukawa M."/>
            <person name="Mizubayashi T."/>
            <person name="Mukai Y."/>
            <person name="Nagasaki H."/>
            <person name="Nagata Y."/>
            <person name="Naito S."/>
            <person name="Nakashima M."/>
            <person name="Nakama Y."/>
            <person name="Nakamichi Y."/>
            <person name="Nakamura M."/>
            <person name="Meguro A."/>
            <person name="Negishi M."/>
            <person name="Ohta I."/>
            <person name="Ohta T."/>
            <person name="Okamoto M."/>
            <person name="Ono N."/>
            <person name="Saji S."/>
            <person name="Sakaguchi M."/>
            <person name="Sakai K."/>
            <person name="Shibata M."/>
            <person name="Shimokawa T."/>
            <person name="Song J."/>
            <person name="Takazaki Y."/>
            <person name="Terasawa K."/>
            <person name="Tsugane M."/>
            <person name="Tsuji K."/>
            <person name="Ueda S."/>
            <person name="Waki K."/>
            <person name="Yamagata H."/>
            <person name="Yamamoto M."/>
            <person name="Yamamoto S."/>
            <person name="Yamane H."/>
            <person name="Yoshiki S."/>
            <person name="Yoshihara R."/>
            <person name="Yukawa K."/>
            <person name="Zhong H."/>
            <person name="Yano M."/>
            <person name="Yuan Q."/>
            <person name="Ouyang S."/>
            <person name="Liu J."/>
            <person name="Jones K.M."/>
            <person name="Gansberger K."/>
            <person name="Moffat K."/>
            <person name="Hill J."/>
            <person name="Bera J."/>
            <person name="Fadrosh D."/>
            <person name="Jin S."/>
            <person name="Johri S."/>
            <person name="Kim M."/>
            <person name="Overton L."/>
            <person name="Reardon M."/>
            <person name="Tsitrin T."/>
            <person name="Vuong H."/>
            <person name="Weaver B."/>
            <person name="Ciecko A."/>
            <person name="Tallon L."/>
            <person name="Jackson J."/>
            <person name="Pai G."/>
            <person name="Aken S.V."/>
            <person name="Utterback T."/>
            <person name="Reidmuller S."/>
            <person name="Feldblyum T."/>
            <person name="Hsiao J."/>
            <person name="Zismann V."/>
            <person name="Iobst S."/>
            <person name="de Vazeille A.R."/>
            <person name="Buell C.R."/>
            <person name="Ying K."/>
            <person name="Li Y."/>
            <person name="Lu T."/>
            <person name="Huang Y."/>
            <person name="Zhao Q."/>
            <person name="Feng Q."/>
            <person name="Zhang L."/>
            <person name="Zhu J."/>
            <person name="Weng Q."/>
            <person name="Mu J."/>
            <person name="Lu Y."/>
            <person name="Fan D."/>
            <person name="Liu Y."/>
            <person name="Guan J."/>
            <person name="Zhang Y."/>
            <person name="Yu S."/>
            <person name="Liu X."/>
            <person name="Zhang Y."/>
            <person name="Hong G."/>
            <person name="Han B."/>
            <person name="Choisne N."/>
            <person name="Demange N."/>
            <person name="Orjeda G."/>
            <person name="Samain S."/>
            <person name="Cattolico L."/>
            <person name="Pelletier E."/>
            <person name="Couloux A."/>
            <person name="Segurens B."/>
            <person name="Wincker P."/>
            <person name="D'Hont A."/>
            <person name="Scarpelli C."/>
            <person name="Weissenbach J."/>
            <person name="Salanoubat M."/>
            <person name="Quetier F."/>
            <person name="Yu Y."/>
            <person name="Kim H.R."/>
            <person name="Rambo T."/>
            <person name="Currie J."/>
            <person name="Collura K."/>
            <person name="Luo M."/>
            <person name="Yang T."/>
            <person name="Ammiraju J.S.S."/>
            <person name="Engler F."/>
            <person name="Soderlund C."/>
            <person name="Wing R.A."/>
            <person name="Palmer L.E."/>
            <person name="de la Bastide M."/>
            <person name="Spiegel L."/>
            <person name="Nascimento L."/>
            <person name="Zutavern T."/>
            <person name="O'Shaughnessy A."/>
            <person name="Dike S."/>
            <person name="Dedhia N."/>
            <person name="Preston R."/>
            <person name="Balija V."/>
            <person name="McCombie W.R."/>
            <person name="Chow T."/>
            <person name="Chen H."/>
            <person name="Chung M."/>
            <person name="Chen C."/>
            <person name="Shaw J."/>
            <person name="Wu H."/>
            <person name="Hsiao K."/>
            <person name="Chao Y."/>
            <person name="Chu M."/>
            <person name="Cheng C."/>
            <person name="Hour A."/>
            <person name="Lee P."/>
            <person name="Lin S."/>
            <person name="Lin Y."/>
            <person name="Liou J."/>
            <person name="Liu S."/>
            <person name="Hsing Y."/>
            <person name="Raghuvanshi S."/>
            <person name="Mohanty A."/>
            <person name="Bharti A.K."/>
            <person name="Gaur A."/>
            <person name="Gupta V."/>
            <person name="Kumar D."/>
            <person name="Ravi V."/>
            <person name="Vij S."/>
            <person name="Kapur A."/>
            <person name="Khurana P."/>
            <person name="Khurana P."/>
            <person name="Khurana J.P."/>
            <person name="Tyagi A.K."/>
            <person name="Gaikwad K."/>
            <person name="Singh A."/>
            <person name="Dalal V."/>
            <person name="Srivastava S."/>
            <person name="Dixit A."/>
            <person name="Pal A.K."/>
            <person name="Ghazi I.A."/>
            <person name="Yadav M."/>
            <person name="Pandit A."/>
            <person name="Bhargava A."/>
            <person name="Sureshbabu K."/>
            <person name="Batra K."/>
            <person name="Sharma T.R."/>
            <person name="Mohapatra T."/>
            <person name="Singh N.K."/>
            <person name="Messing J."/>
            <person name="Nelson A.B."/>
            <person name="Fuks G."/>
            <person name="Kavchok S."/>
            <person name="Keizer G."/>
            <person name="Linton E."/>
            <person name="Llaca V."/>
            <person name="Song R."/>
            <person name="Tanyolac B."/>
            <person name="Young S."/>
            <person name="Ho-Il K."/>
            <person name="Hahn J.H."/>
            <person name="Sangsakoo G."/>
            <person name="Vanavichit A."/>
            <person name="de Mattos Luiz.A.T."/>
            <person name="Zimmer P.D."/>
            <person name="Malone G."/>
            <person name="Dellagostin O."/>
            <person name="de Oliveira A.C."/>
            <person name="Bevan M."/>
            <person name="Bancroft I."/>
            <person name="Minx P."/>
            <person name="Cordum H."/>
            <person name="Wilson R."/>
            <person name="Cheng Z."/>
            <person name="Jin W."/>
            <person name="Jiang J."/>
            <person name="Leong S.A."/>
            <person name="Iwama H."/>
            <person name="Gojobori T."/>
            <person name="Itoh T."/>
            <person name="Niimura Y."/>
            <person name="Fujii Y."/>
            <person name="Habara T."/>
            <person name="Sakai H."/>
            <person name="Sato Y."/>
            <person name="Wilson G."/>
            <person name="Kumar K."/>
            <person name="McCouch S."/>
            <person name="Juretic N."/>
            <person name="Hoen D."/>
            <person name="Wright S."/>
            <person name="Bruskiewich R."/>
            <person name="Bureau T."/>
            <person name="Miyao A."/>
            <person name="Hirochika H."/>
            <person name="Nishikawa T."/>
            <person name="Kadowaki K."/>
            <person name="Sugiura M."/>
            <person name="Burr B."/>
            <person name="Sasaki T."/>
        </authorList>
    </citation>
    <scope>NUCLEOTIDE SEQUENCE [LARGE SCALE GENOMIC DNA]</scope>
    <source>
        <strain evidence="3">cv. Nipponbare</strain>
    </source>
</reference>
<keyword evidence="3" id="KW-1185">Reference proteome</keyword>
<accession>A0A0N7KRB7</accession>
<reference evidence="2 3" key="2">
    <citation type="journal article" date="2013" name="Plant Cell Physiol.">
        <title>Rice Annotation Project Database (RAP-DB): an integrative and interactive database for rice genomics.</title>
        <authorList>
            <person name="Sakai H."/>
            <person name="Lee S.S."/>
            <person name="Tanaka T."/>
            <person name="Numa H."/>
            <person name="Kim J."/>
            <person name="Kawahara Y."/>
            <person name="Wakimoto H."/>
            <person name="Yang C.C."/>
            <person name="Iwamoto M."/>
            <person name="Abe T."/>
            <person name="Yamada Y."/>
            <person name="Muto A."/>
            <person name="Inokuchi H."/>
            <person name="Ikemura T."/>
            <person name="Matsumoto T."/>
            <person name="Sasaki T."/>
            <person name="Itoh T."/>
        </authorList>
    </citation>
    <scope>NUCLEOTIDE SEQUENCE [LARGE SCALE GENOMIC DNA]</scope>
    <source>
        <strain evidence="3">cv. Nipponbare</strain>
    </source>
</reference>
<feature type="region of interest" description="Disordered" evidence="1">
    <location>
        <begin position="179"/>
        <end position="200"/>
    </location>
</feature>
<feature type="region of interest" description="Disordered" evidence="1">
    <location>
        <begin position="1"/>
        <end position="82"/>
    </location>
</feature>
<name>A0A0N7KRB7_ORYSJ</name>
<evidence type="ECO:0000313" key="3">
    <source>
        <dbReference type="Proteomes" id="UP000059680"/>
    </source>
</evidence>
<protein>
    <submittedName>
        <fullName evidence="2">Os10g0102650 protein</fullName>
    </submittedName>
</protein>
<sequence>MAETVEATRRRRGPSGGAADGVGVVGAVARRTASALGGEAPRTASARSERWRGGRRRRGRSGGEADGVGARRGGAVDGVGEVEGRDGPRRLLGGEARWTASAWSGGEAWWMASTWSEWRRGGEAMDSAVSLSPPPFFFPSPSYLDCNGVDEQMKMAAVVRARDLVLVVSAALPALTPVSSPDLGRRRRSGSRRSCSSPDLGHRRWEAHGSAAVSHCCVGGGGCEELVMARLLLATTLLDGLR</sequence>
<feature type="compositionally biased region" description="Gly residues" evidence="1">
    <location>
        <begin position="14"/>
        <end position="24"/>
    </location>
</feature>
<evidence type="ECO:0000256" key="1">
    <source>
        <dbReference type="SAM" id="MobiDB-lite"/>
    </source>
</evidence>
<gene>
    <name evidence="2" type="ordered locus">Os10g0102650</name>
    <name evidence="2" type="ORF">OSNPB_100102650</name>
</gene>
<dbReference type="Proteomes" id="UP000059680">
    <property type="component" value="Chromosome 10"/>
</dbReference>
<evidence type="ECO:0000313" key="2">
    <source>
        <dbReference type="EMBL" id="BAT09570.1"/>
    </source>
</evidence>
<organism evidence="2 3">
    <name type="scientific">Oryza sativa subsp. japonica</name>
    <name type="common">Rice</name>
    <dbReference type="NCBI Taxonomy" id="39947"/>
    <lineage>
        <taxon>Eukaryota</taxon>
        <taxon>Viridiplantae</taxon>
        <taxon>Streptophyta</taxon>
        <taxon>Embryophyta</taxon>
        <taxon>Tracheophyta</taxon>
        <taxon>Spermatophyta</taxon>
        <taxon>Magnoliopsida</taxon>
        <taxon>Liliopsida</taxon>
        <taxon>Poales</taxon>
        <taxon>Poaceae</taxon>
        <taxon>BOP clade</taxon>
        <taxon>Oryzoideae</taxon>
        <taxon>Oryzeae</taxon>
        <taxon>Oryzinae</taxon>
        <taxon>Oryza</taxon>
        <taxon>Oryza sativa</taxon>
    </lineage>
</organism>
<dbReference type="InParanoid" id="A0A0N7KRB7"/>
<feature type="compositionally biased region" description="Gly residues" evidence="1">
    <location>
        <begin position="62"/>
        <end position="77"/>
    </location>
</feature>
<dbReference type="PaxDb" id="39947-A0A0N7KRB7"/>
<dbReference type="EMBL" id="AP014966">
    <property type="protein sequence ID" value="BAT09570.1"/>
    <property type="molecule type" value="Genomic_DNA"/>
</dbReference>
<dbReference type="AlphaFoldDB" id="A0A0N7KRB7"/>
<reference evidence="2 3" key="3">
    <citation type="journal article" date="2013" name="Rice">
        <title>Improvement of the Oryza sativa Nipponbare reference genome using next generation sequence and optical map data.</title>
        <authorList>
            <person name="Kawahara Y."/>
            <person name="de la Bastide M."/>
            <person name="Hamilton J.P."/>
            <person name="Kanamori H."/>
            <person name="McCombie W.R."/>
            <person name="Ouyang S."/>
            <person name="Schwartz D.C."/>
            <person name="Tanaka T."/>
            <person name="Wu J."/>
            <person name="Zhou S."/>
            <person name="Childs K.L."/>
            <person name="Davidson R.M."/>
            <person name="Lin H."/>
            <person name="Quesada-Ocampo L."/>
            <person name="Vaillancourt B."/>
            <person name="Sakai H."/>
            <person name="Lee S.S."/>
            <person name="Kim J."/>
            <person name="Numa H."/>
            <person name="Itoh T."/>
            <person name="Buell C.R."/>
            <person name="Matsumoto T."/>
        </authorList>
    </citation>
    <scope>NUCLEOTIDE SEQUENCE [LARGE SCALE GENOMIC DNA]</scope>
    <source>
        <strain evidence="3">cv. Nipponbare</strain>
    </source>
</reference>